<proteinExistence type="inferred from homology"/>
<comment type="similarity">
    <text evidence="5">Belongs to the 4-toluene sulfonate uptake permease (TSUP) (TC 2.A.102) family.</text>
</comment>
<feature type="transmembrane region" description="Helical" evidence="5">
    <location>
        <begin position="230"/>
        <end position="250"/>
    </location>
</feature>
<protein>
    <recommendedName>
        <fullName evidence="5">Probable membrane transporter protein</fullName>
    </recommendedName>
</protein>
<evidence type="ECO:0000313" key="6">
    <source>
        <dbReference type="EMBL" id="KEQ06704.1"/>
    </source>
</evidence>
<dbReference type="EMBL" id="JOKJ01000015">
    <property type="protein sequence ID" value="KEQ06704.1"/>
    <property type="molecule type" value="Genomic_DNA"/>
</dbReference>
<keyword evidence="7" id="KW-1185">Reference proteome</keyword>
<accession>A0A922P1C6</accession>
<evidence type="ECO:0000256" key="5">
    <source>
        <dbReference type="RuleBase" id="RU363041"/>
    </source>
</evidence>
<dbReference type="AlphaFoldDB" id="A0A922P1C6"/>
<feature type="transmembrane region" description="Helical" evidence="5">
    <location>
        <begin position="135"/>
        <end position="156"/>
    </location>
</feature>
<evidence type="ECO:0000313" key="7">
    <source>
        <dbReference type="Proteomes" id="UP000052167"/>
    </source>
</evidence>
<reference evidence="6 7" key="1">
    <citation type="submission" date="2014-06" db="EMBL/GenBank/DDBJ databases">
        <title>Rhizobium pelagicum/R2-400B4.</title>
        <authorList>
            <person name="Kimes N.E."/>
            <person name="Lopez-Perez M."/>
        </authorList>
    </citation>
    <scope>NUCLEOTIDE SEQUENCE [LARGE SCALE GENOMIC DNA]</scope>
    <source>
        <strain evidence="6 7">R2-400B4</strain>
    </source>
</reference>
<keyword evidence="2 5" id="KW-0812">Transmembrane</keyword>
<organism evidence="6 7">
    <name type="scientific">Pseudorhizobium pelagicum</name>
    <dbReference type="NCBI Taxonomy" id="1509405"/>
    <lineage>
        <taxon>Bacteria</taxon>
        <taxon>Pseudomonadati</taxon>
        <taxon>Pseudomonadota</taxon>
        <taxon>Alphaproteobacteria</taxon>
        <taxon>Hyphomicrobiales</taxon>
        <taxon>Rhizobiaceae</taxon>
        <taxon>Rhizobium/Agrobacterium group</taxon>
        <taxon>Pseudorhizobium</taxon>
    </lineage>
</organism>
<feature type="transmembrane region" description="Helical" evidence="5">
    <location>
        <begin position="20"/>
        <end position="50"/>
    </location>
</feature>
<comment type="subcellular location">
    <subcellularLocation>
        <location evidence="5">Cell membrane</location>
        <topology evidence="5">Multi-pass membrane protein</topology>
    </subcellularLocation>
    <subcellularLocation>
        <location evidence="1">Membrane</location>
        <topology evidence="1">Multi-pass membrane protein</topology>
    </subcellularLocation>
</comment>
<sequence>MIFLVDWLAPPMVEPSAVVVMLAASAVASFITIAFGIGGGVLLIAVMATLVPPAALIPVHGIVQFGSNVGRIFLMFSFISWRDTRTFMLGSLLGVMAGGSVAPNLSPALVQMGVGLFVIWSVFLKPPLWLTRFPIGTGAVSSFLTMFFGATGPFVATFTKSLALDRHRHVATHGAMMSVQHLLKTLMLGFLGFNFAPWLGFTIAMIGCGALGTFAGRLVLDRITDKRFRLALDIILVVLALRLIWAGLWLL</sequence>
<evidence type="ECO:0000256" key="3">
    <source>
        <dbReference type="ARBA" id="ARBA00022989"/>
    </source>
</evidence>
<gene>
    <name evidence="6" type="ORF">GV68_06595</name>
</gene>
<dbReference type="GO" id="GO:0005886">
    <property type="term" value="C:plasma membrane"/>
    <property type="evidence" value="ECO:0007669"/>
    <property type="project" value="UniProtKB-SubCell"/>
</dbReference>
<feature type="transmembrane region" description="Helical" evidence="5">
    <location>
        <begin position="195"/>
        <end position="218"/>
    </location>
</feature>
<evidence type="ECO:0000256" key="4">
    <source>
        <dbReference type="ARBA" id="ARBA00023136"/>
    </source>
</evidence>
<dbReference type="Proteomes" id="UP000052167">
    <property type="component" value="Unassembled WGS sequence"/>
</dbReference>
<name>A0A922P1C6_9HYPH</name>
<comment type="caution">
    <text evidence="6">The sequence shown here is derived from an EMBL/GenBank/DDBJ whole genome shotgun (WGS) entry which is preliminary data.</text>
</comment>
<keyword evidence="4 5" id="KW-0472">Membrane</keyword>
<evidence type="ECO:0000256" key="2">
    <source>
        <dbReference type="ARBA" id="ARBA00022692"/>
    </source>
</evidence>
<keyword evidence="3 5" id="KW-1133">Transmembrane helix</keyword>
<dbReference type="InterPro" id="IPR002781">
    <property type="entry name" value="TM_pro_TauE-like"/>
</dbReference>
<evidence type="ECO:0000256" key="1">
    <source>
        <dbReference type="ARBA" id="ARBA00004141"/>
    </source>
</evidence>
<feature type="transmembrane region" description="Helical" evidence="5">
    <location>
        <begin position="101"/>
        <end position="123"/>
    </location>
</feature>
<dbReference type="OrthoDB" id="8478323at2"/>
<keyword evidence="5" id="KW-1003">Cell membrane</keyword>
<dbReference type="Pfam" id="PF01925">
    <property type="entry name" value="TauE"/>
    <property type="match status" value="1"/>
</dbReference>